<keyword evidence="2" id="KW-0812">Transmembrane</keyword>
<geneLocation type="plasmid" evidence="3">
    <name>pVCM04</name>
</geneLocation>
<protein>
    <submittedName>
        <fullName evidence="3">Probable mobilization protein B</fullName>
    </submittedName>
</protein>
<dbReference type="EMBL" id="HM231165">
    <property type="protein sequence ID" value="ADK26054.1"/>
    <property type="molecule type" value="Genomic_DNA"/>
</dbReference>
<evidence type="ECO:0000256" key="2">
    <source>
        <dbReference type="SAM" id="Phobius"/>
    </source>
</evidence>
<evidence type="ECO:0000313" key="3">
    <source>
        <dbReference type="EMBL" id="ADK26054.1"/>
    </source>
</evidence>
<dbReference type="Pfam" id="PF04837">
    <property type="entry name" value="MbeB_N"/>
    <property type="match status" value="1"/>
</dbReference>
<dbReference type="InterPro" id="IPR006922">
    <property type="entry name" value="MbeB-like"/>
</dbReference>
<accession>E0A207</accession>
<name>E0A207_SALEN</name>
<gene>
    <name evidence="3" type="primary">mobB</name>
</gene>
<reference evidence="3" key="1">
    <citation type="submission" date="2010-05" db="EMBL/GenBank/DDBJ databases">
        <title>Characterizatio of a small cryptic plasmid pVCM04 isolated from Salmonella enterica.</title>
        <authorList>
            <person name="Bataus L.A.M."/>
            <person name="Carneiro L.C."/>
            <person name="Mendes P.V.C."/>
        </authorList>
    </citation>
    <scope>NUCLEOTIDE SEQUENCE</scope>
    <source>
        <strain evidence="3">PVCM07-2008</strain>
        <plasmid evidence="3">pVCM04</plasmid>
    </source>
</reference>
<keyword evidence="3" id="KW-0614">Plasmid</keyword>
<keyword evidence="2" id="KW-1133">Transmembrane helix</keyword>
<dbReference type="RefSeq" id="WP_013246616.1">
    <property type="nucleotide sequence ID" value="NC_014354.1"/>
</dbReference>
<proteinExistence type="predicted"/>
<feature type="transmembrane region" description="Helical" evidence="2">
    <location>
        <begin position="67"/>
        <end position="88"/>
    </location>
</feature>
<evidence type="ECO:0000256" key="1">
    <source>
        <dbReference type="SAM" id="Coils"/>
    </source>
</evidence>
<keyword evidence="1" id="KW-0175">Coiled coil</keyword>
<feature type="coiled-coil region" evidence="1">
    <location>
        <begin position="12"/>
        <end position="58"/>
    </location>
</feature>
<dbReference type="AlphaFoldDB" id="E0A207"/>
<organism evidence="3">
    <name type="scientific">Salmonella enteritidis</name>
    <dbReference type="NCBI Taxonomy" id="149539"/>
    <lineage>
        <taxon>Bacteria</taxon>
        <taxon>Pseudomonadati</taxon>
        <taxon>Pseudomonadota</taxon>
        <taxon>Gammaproteobacteria</taxon>
        <taxon>Enterobacterales</taxon>
        <taxon>Enterobacteriaceae</taxon>
        <taxon>Salmonella</taxon>
    </lineage>
</organism>
<sequence>MSEILNLARSFEEKLKQQASDTDEKIKAALKQHESALLECLKAEQKKIESAIQEHSRRLRASLLKSWLGALIAMLAVLMLGGGVLYWMTTEIRNRYAELDKLPNAKVTTCGKLGRLCVEIDPIAPTYGPNGEYRVVKGG</sequence>
<keyword evidence="2" id="KW-0472">Membrane</keyword>